<feature type="chain" id="PRO_5045950941" description="Secreted protein" evidence="1">
    <location>
        <begin position="21"/>
        <end position="625"/>
    </location>
</feature>
<accession>A0ABP8MNQ9</accession>
<organism evidence="2 3">
    <name type="scientific">Novipirellula rosea</name>
    <dbReference type="NCBI Taxonomy" id="1031540"/>
    <lineage>
        <taxon>Bacteria</taxon>
        <taxon>Pseudomonadati</taxon>
        <taxon>Planctomycetota</taxon>
        <taxon>Planctomycetia</taxon>
        <taxon>Pirellulales</taxon>
        <taxon>Pirellulaceae</taxon>
        <taxon>Novipirellula</taxon>
    </lineage>
</organism>
<sequence length="625" mass="69023">MGLQQLSSHPFILLRTVCFAALLGAQAYFPSESAAQLSDSDRARLVSQIRYDASQITEDRFPDLELAKQDVTEKIDAVRKFMLAQRSQSNGQAWLDYLDLAPLSEALQSDSLSDVARSAIDVRFRLIGNIEGLEMSSLTRLRSSIEKLLAAIRFRDGEKAAEQLGKQLESLAERIEAMDQIPSAEDAAALSALVSLLEESQQVRGVVASIREVFGRPNVAIFVGESAIQQAVNRDVNRSRPIRDCILGTRIIGEAYTTGFVTANLLPSIGAARIQVSLNADVSTRSTGYNGPVKLRTTGNAQVSATRTLNINESGVTMDPAFATASLNTEITAIEHKLKLVRRIARKKAAEQKPKADRIAVERMRQQVGEEFAQQTREASGMETPNISQKIAPTLNRLSLVDPARLWGSTDDALFVDTTLRRNDQISTTVSRPPISVAYDAAIQIQESVVDNALGPFLAGRTVNEAMINDLLAESGRPVEKKESEDAEPPFEIDFARLQPIVFEARDGAIRFGVRGTRFAQGERELKVPMEITATYRPAMTPEGHAILIRDADVNVDFPGRKRLSVSQAGLKRTIQKRFDEVFPESLLQREIEVPQTVEIEAIRGRQYRAHHIDSRDGWLTIAVH</sequence>
<evidence type="ECO:0000313" key="2">
    <source>
        <dbReference type="EMBL" id="GAA4452402.1"/>
    </source>
</evidence>
<evidence type="ECO:0000256" key="1">
    <source>
        <dbReference type="SAM" id="SignalP"/>
    </source>
</evidence>
<reference evidence="3" key="1">
    <citation type="journal article" date="2019" name="Int. J. Syst. Evol. Microbiol.">
        <title>The Global Catalogue of Microorganisms (GCM) 10K type strain sequencing project: providing services to taxonomists for standard genome sequencing and annotation.</title>
        <authorList>
            <consortium name="The Broad Institute Genomics Platform"/>
            <consortium name="The Broad Institute Genome Sequencing Center for Infectious Disease"/>
            <person name="Wu L."/>
            <person name="Ma J."/>
        </authorList>
    </citation>
    <scope>NUCLEOTIDE SEQUENCE [LARGE SCALE GENOMIC DNA]</scope>
    <source>
        <strain evidence="3">JCM 17759</strain>
    </source>
</reference>
<comment type="caution">
    <text evidence="2">The sequence shown here is derived from an EMBL/GenBank/DDBJ whole genome shotgun (WGS) entry which is preliminary data.</text>
</comment>
<protein>
    <recommendedName>
        <fullName evidence="4">Secreted protein</fullName>
    </recommendedName>
</protein>
<keyword evidence="1" id="KW-0732">Signal</keyword>
<gene>
    <name evidence="2" type="ORF">GCM10023156_21650</name>
</gene>
<evidence type="ECO:0008006" key="4">
    <source>
        <dbReference type="Google" id="ProtNLM"/>
    </source>
</evidence>
<keyword evidence="3" id="KW-1185">Reference proteome</keyword>
<proteinExistence type="predicted"/>
<evidence type="ECO:0000313" key="3">
    <source>
        <dbReference type="Proteomes" id="UP001500840"/>
    </source>
</evidence>
<feature type="signal peptide" evidence="1">
    <location>
        <begin position="1"/>
        <end position="20"/>
    </location>
</feature>
<name>A0ABP8MNQ9_9BACT</name>
<dbReference type="RefSeq" id="WP_345321882.1">
    <property type="nucleotide sequence ID" value="NZ_BAABGA010000029.1"/>
</dbReference>
<dbReference type="EMBL" id="BAABGA010000029">
    <property type="protein sequence ID" value="GAA4452402.1"/>
    <property type="molecule type" value="Genomic_DNA"/>
</dbReference>
<dbReference type="Proteomes" id="UP001500840">
    <property type="component" value="Unassembled WGS sequence"/>
</dbReference>